<reference evidence="1" key="1">
    <citation type="journal article" date="2021" name="New Phytol.">
        <title>Evolutionary innovations through gain and loss of genes in the ectomycorrhizal Boletales.</title>
        <authorList>
            <person name="Wu G."/>
            <person name="Miyauchi S."/>
            <person name="Morin E."/>
            <person name="Kuo A."/>
            <person name="Drula E."/>
            <person name="Varga T."/>
            <person name="Kohler A."/>
            <person name="Feng B."/>
            <person name="Cao Y."/>
            <person name="Lipzen A."/>
            <person name="Daum C."/>
            <person name="Hundley H."/>
            <person name="Pangilinan J."/>
            <person name="Johnson J."/>
            <person name="Barry K."/>
            <person name="LaButti K."/>
            <person name="Ng V."/>
            <person name="Ahrendt S."/>
            <person name="Min B."/>
            <person name="Choi I.G."/>
            <person name="Park H."/>
            <person name="Plett J.M."/>
            <person name="Magnuson J."/>
            <person name="Spatafora J.W."/>
            <person name="Nagy L.G."/>
            <person name="Henrissat B."/>
            <person name="Grigoriev I.V."/>
            <person name="Yang Z.L."/>
            <person name="Xu J."/>
            <person name="Martin F.M."/>
        </authorList>
    </citation>
    <scope>NUCLEOTIDE SEQUENCE</scope>
    <source>
        <strain evidence="1">KKN 215</strain>
    </source>
</reference>
<keyword evidence="2" id="KW-1185">Reference proteome</keyword>
<evidence type="ECO:0000313" key="1">
    <source>
        <dbReference type="EMBL" id="KAH8069440.1"/>
    </source>
</evidence>
<feature type="non-terminal residue" evidence="1">
    <location>
        <position position="1"/>
    </location>
</feature>
<dbReference type="EMBL" id="JAEVFJ010000092">
    <property type="protein sequence ID" value="KAH8069440.1"/>
    <property type="molecule type" value="Genomic_DNA"/>
</dbReference>
<protein>
    <submittedName>
        <fullName evidence="1">Uncharacterized protein</fullName>
    </submittedName>
</protein>
<evidence type="ECO:0000313" key="2">
    <source>
        <dbReference type="Proteomes" id="UP000813824"/>
    </source>
</evidence>
<proteinExistence type="predicted"/>
<comment type="caution">
    <text evidence="1">The sequence shown here is derived from an EMBL/GenBank/DDBJ whole genome shotgun (WGS) entry which is preliminary data.</text>
</comment>
<dbReference type="Proteomes" id="UP000813824">
    <property type="component" value="Unassembled WGS sequence"/>
</dbReference>
<name>A0A8K0XJB2_9AGAR</name>
<sequence>LHKIPNFGFSKVAGRHITRIFLPALISEGRTTDLRVPAKLLTDFYNKCLRPAVEAVLPESATHWPVDHANALALVRDNLGQMHFGSIDVPRDRLQEFEAALLNNMDTMPEFSESFFGHELRGTKNSSRHSHELRWDREEALEDYFDFLDLDRIHTADWKLDIGLEITHPGRALQWRTDARERILQFAMPSATPRQISDVSGSRGKTHVDLSAQVAALSGFRCNPGQTGDRDGVSYINVYTTDKEATYQLHKGVFSRHRVSDALPAGLPKLVRASRKLCDVMLSCAGAGETEQFQECAARFEVRMDFSKAVDGHWNITDDFLQHCLVSYQAPAWW</sequence>
<organism evidence="1 2">
    <name type="scientific">Cristinia sonorae</name>
    <dbReference type="NCBI Taxonomy" id="1940300"/>
    <lineage>
        <taxon>Eukaryota</taxon>
        <taxon>Fungi</taxon>
        <taxon>Dikarya</taxon>
        <taxon>Basidiomycota</taxon>
        <taxon>Agaricomycotina</taxon>
        <taxon>Agaricomycetes</taxon>
        <taxon>Agaricomycetidae</taxon>
        <taxon>Agaricales</taxon>
        <taxon>Pleurotineae</taxon>
        <taxon>Stephanosporaceae</taxon>
        <taxon>Cristinia</taxon>
    </lineage>
</organism>
<accession>A0A8K0XJB2</accession>
<dbReference type="OrthoDB" id="3261690at2759"/>
<dbReference type="AlphaFoldDB" id="A0A8K0XJB2"/>
<gene>
    <name evidence="1" type="ORF">BXZ70DRAFT_903076</name>
</gene>